<keyword evidence="2" id="KW-0378">Hydrolase</keyword>
<organism evidence="2">
    <name type="scientific">bioreactor metagenome</name>
    <dbReference type="NCBI Taxonomy" id="1076179"/>
    <lineage>
        <taxon>unclassified sequences</taxon>
        <taxon>metagenomes</taxon>
        <taxon>ecological metagenomes</taxon>
    </lineage>
</organism>
<reference evidence="2" key="1">
    <citation type="submission" date="2019-08" db="EMBL/GenBank/DDBJ databases">
        <authorList>
            <person name="Kucharzyk K."/>
            <person name="Murdoch R.W."/>
            <person name="Higgins S."/>
            <person name="Loffler F."/>
        </authorList>
    </citation>
    <scope>NUCLEOTIDE SEQUENCE</scope>
</reference>
<accession>A0A644XA22</accession>
<proteinExistence type="predicted"/>
<dbReference type="SUPFAM" id="SSF51338">
    <property type="entry name" value="Composite domain of metallo-dependent hydrolases"/>
    <property type="match status" value="1"/>
</dbReference>
<dbReference type="GO" id="GO:0005829">
    <property type="term" value="C:cytosol"/>
    <property type="evidence" value="ECO:0007669"/>
    <property type="project" value="TreeGrafter"/>
</dbReference>
<evidence type="ECO:0000259" key="1">
    <source>
        <dbReference type="Pfam" id="PF07969"/>
    </source>
</evidence>
<feature type="domain" description="Amidohydrolase 3" evidence="1">
    <location>
        <begin position="409"/>
        <end position="515"/>
    </location>
</feature>
<dbReference type="CDD" id="cd01297">
    <property type="entry name" value="D-aminoacylase"/>
    <property type="match status" value="1"/>
</dbReference>
<name>A0A644XA22_9ZZZZ</name>
<dbReference type="AlphaFoldDB" id="A0A644XA22"/>
<feature type="domain" description="Amidohydrolase 3" evidence="1">
    <location>
        <begin position="44"/>
        <end position="258"/>
    </location>
</feature>
<dbReference type="GO" id="GO:0047420">
    <property type="term" value="F:N-acyl-D-amino-acid deacylase activity"/>
    <property type="evidence" value="ECO:0007669"/>
    <property type="project" value="UniProtKB-EC"/>
</dbReference>
<dbReference type="Pfam" id="PF07969">
    <property type="entry name" value="Amidohydro_3"/>
    <property type="match status" value="2"/>
</dbReference>
<gene>
    <name evidence="2" type="primary">dan_7</name>
    <name evidence="2" type="ORF">SDC9_59284</name>
</gene>
<dbReference type="InterPro" id="IPR032466">
    <property type="entry name" value="Metal_Hydrolase"/>
</dbReference>
<dbReference type="InterPro" id="IPR013108">
    <property type="entry name" value="Amidohydro_3"/>
</dbReference>
<dbReference type="EC" id="3.5.1.81" evidence="2"/>
<evidence type="ECO:0000313" key="2">
    <source>
        <dbReference type="EMBL" id="MPM12929.1"/>
    </source>
</evidence>
<protein>
    <submittedName>
        <fullName evidence="2">D-aminoacylase</fullName>
        <ecNumber evidence="2">3.5.1.81</ecNumber>
    </submittedName>
</protein>
<dbReference type="SUPFAM" id="SSF51556">
    <property type="entry name" value="Metallo-dependent hydrolases"/>
    <property type="match status" value="1"/>
</dbReference>
<dbReference type="Gene3D" id="3.20.20.140">
    <property type="entry name" value="Metal-dependent hydrolases"/>
    <property type="match status" value="2"/>
</dbReference>
<dbReference type="InterPro" id="IPR011059">
    <property type="entry name" value="Metal-dep_hydrolase_composite"/>
</dbReference>
<sequence>MLDILVKYGLIVDGTGNSAYKMDIGIKNGKIVAIKENIDKDCKKVINASGLVISPGFIDVHSHNELVPFMEGEIQNLKIKQGVTTELVGQCGLGVIPCIEEESKIWKNYIKGVVGNPNIKVDFREVNDYFNKISEKGLKNNYSVLISHGAVRASVMEFEARKASNDEIDRMCKIIHNAMKQGALGMSLGLQYIPGIFSTQDELIKLCKVIKNYNGIVMVHVRNHDKNIIDAINEVIEVARVSKVKIHISHMRSYDSNELGCKAERLINIVDEAVESGISITFDEHLYLSGSTLMTQLLPPWITNKGTKILLEKLKDKEILNTLKKELLDLNANYVGWDNYSAISGWNGILITSLNKEENLKYIGRTVGEISIERNIHPIDFVAKLLISEETGVGIVTLNIFSEEDTIKLIKHPFQMVGSDSIPAGEPHPRLYGNYPLFIGKFVREKKAISLEEAIYKSTLLPAKTLGLKDIGEIKEGKRADITIFDFNEITGYEDYNNKTRKPIGIKHVIVNGNIAMEDEVISNGAYGQILKI</sequence>
<dbReference type="PANTHER" id="PTHR11647:SF1">
    <property type="entry name" value="COLLAPSIN RESPONSE MEDIATOR PROTEIN"/>
    <property type="match status" value="1"/>
</dbReference>
<comment type="caution">
    <text evidence="2">The sequence shown here is derived from an EMBL/GenBank/DDBJ whole genome shotgun (WGS) entry which is preliminary data.</text>
</comment>
<dbReference type="InterPro" id="IPR050378">
    <property type="entry name" value="Metallo-dep_Hydrolases_sf"/>
</dbReference>
<dbReference type="PANTHER" id="PTHR11647">
    <property type="entry name" value="HYDRANTOINASE/DIHYDROPYRIMIDINASE FAMILY MEMBER"/>
    <property type="match status" value="1"/>
</dbReference>
<dbReference type="GO" id="GO:0016812">
    <property type="term" value="F:hydrolase activity, acting on carbon-nitrogen (but not peptide) bonds, in cyclic amides"/>
    <property type="evidence" value="ECO:0007669"/>
    <property type="project" value="TreeGrafter"/>
</dbReference>
<dbReference type="EMBL" id="VSSQ01002041">
    <property type="protein sequence ID" value="MPM12929.1"/>
    <property type="molecule type" value="Genomic_DNA"/>
</dbReference>